<feature type="coiled-coil region" evidence="6">
    <location>
        <begin position="150"/>
        <end position="177"/>
    </location>
</feature>
<feature type="transmembrane region" description="Helical" evidence="7">
    <location>
        <begin position="14"/>
        <end position="32"/>
    </location>
</feature>
<dbReference type="InterPro" id="IPR056374">
    <property type="entry name" value="DesK/YvfT_N"/>
</dbReference>
<accession>A0A0A2T9Z0</accession>
<dbReference type="AlphaFoldDB" id="A0A0A2T9Z0"/>
<dbReference type="PANTHER" id="PTHR24421">
    <property type="entry name" value="NITRATE/NITRITE SENSOR PROTEIN NARX-RELATED"/>
    <property type="match status" value="1"/>
</dbReference>
<dbReference type="EMBL" id="AVBF01000026">
    <property type="protein sequence ID" value="KGP72652.1"/>
    <property type="molecule type" value="Genomic_DNA"/>
</dbReference>
<dbReference type="GO" id="GO:0016020">
    <property type="term" value="C:membrane"/>
    <property type="evidence" value="ECO:0007669"/>
    <property type="project" value="InterPro"/>
</dbReference>
<dbReference type="SUPFAM" id="SSF55874">
    <property type="entry name" value="ATPase domain of HSP90 chaperone/DNA topoisomerase II/histidine kinase"/>
    <property type="match status" value="1"/>
</dbReference>
<evidence type="ECO:0000259" key="10">
    <source>
        <dbReference type="Pfam" id="PF23540"/>
    </source>
</evidence>
<feature type="domain" description="Histidine kinase/HSP90-like ATPase" evidence="8">
    <location>
        <begin position="282"/>
        <end position="366"/>
    </location>
</feature>
<evidence type="ECO:0000256" key="7">
    <source>
        <dbReference type="SAM" id="Phobius"/>
    </source>
</evidence>
<name>A0A0A2T9Z0_9BACI</name>
<feature type="domain" description="DesK/YvfT N-terminal" evidence="10">
    <location>
        <begin position="1"/>
        <end position="150"/>
    </location>
</feature>
<dbReference type="Gene3D" id="1.20.5.1930">
    <property type="match status" value="1"/>
</dbReference>
<keyword evidence="12" id="KW-1185">Reference proteome</keyword>
<evidence type="ECO:0000256" key="2">
    <source>
        <dbReference type="ARBA" id="ARBA00012438"/>
    </source>
</evidence>
<reference evidence="11 12" key="1">
    <citation type="journal article" date="2015" name="Stand. Genomic Sci.">
        <title>High quality draft genome sequence of the moderately halophilic bacterium Pontibacillus yanchengensis Y32(T) and comparison among Pontibacillus genomes.</title>
        <authorList>
            <person name="Huang J."/>
            <person name="Qiao Z.X."/>
            <person name="Tang J.W."/>
            <person name="Wang G."/>
        </authorList>
    </citation>
    <scope>NUCLEOTIDE SEQUENCE [LARGE SCALE GENOMIC DNA]</scope>
    <source>
        <strain evidence="11 12">Y32</strain>
    </source>
</reference>
<dbReference type="GO" id="GO:0046983">
    <property type="term" value="F:protein dimerization activity"/>
    <property type="evidence" value="ECO:0007669"/>
    <property type="project" value="InterPro"/>
</dbReference>
<evidence type="ECO:0000313" key="12">
    <source>
        <dbReference type="Proteomes" id="UP000030147"/>
    </source>
</evidence>
<keyword evidence="7" id="KW-0812">Transmembrane</keyword>
<dbReference type="STRING" id="1385514.N782_11360"/>
<protein>
    <recommendedName>
        <fullName evidence="2">histidine kinase</fullName>
        <ecNumber evidence="2">2.7.13.3</ecNumber>
    </recommendedName>
</protein>
<dbReference type="Pfam" id="PF02518">
    <property type="entry name" value="HATPase_c"/>
    <property type="match status" value="1"/>
</dbReference>
<keyword evidence="7" id="KW-1133">Transmembrane helix</keyword>
<dbReference type="InterPro" id="IPR003594">
    <property type="entry name" value="HATPase_dom"/>
</dbReference>
<evidence type="ECO:0000256" key="4">
    <source>
        <dbReference type="ARBA" id="ARBA00022777"/>
    </source>
</evidence>
<dbReference type="EC" id="2.7.13.3" evidence="2"/>
<dbReference type="Gene3D" id="3.30.565.10">
    <property type="entry name" value="Histidine kinase-like ATPase, C-terminal domain"/>
    <property type="match status" value="1"/>
</dbReference>
<dbReference type="InterPro" id="IPR011712">
    <property type="entry name" value="Sig_transdc_His_kin_sub3_dim/P"/>
</dbReference>
<feature type="transmembrane region" description="Helical" evidence="7">
    <location>
        <begin position="105"/>
        <end position="124"/>
    </location>
</feature>
<feature type="transmembrane region" description="Helical" evidence="7">
    <location>
        <begin position="64"/>
        <end position="93"/>
    </location>
</feature>
<dbReference type="Pfam" id="PF23540">
    <property type="entry name" value="DesK_N"/>
    <property type="match status" value="1"/>
</dbReference>
<feature type="domain" description="Signal transduction histidine kinase subgroup 3 dimerisation and phosphoacceptor" evidence="9">
    <location>
        <begin position="179"/>
        <end position="244"/>
    </location>
</feature>
<keyword evidence="6" id="KW-0175">Coiled coil</keyword>
<keyword evidence="4 11" id="KW-0418">Kinase</keyword>
<evidence type="ECO:0000256" key="3">
    <source>
        <dbReference type="ARBA" id="ARBA00022679"/>
    </source>
</evidence>
<evidence type="ECO:0000256" key="6">
    <source>
        <dbReference type="SAM" id="Coils"/>
    </source>
</evidence>
<keyword evidence="5" id="KW-0902">Two-component regulatory system</keyword>
<dbReference type="Proteomes" id="UP000030147">
    <property type="component" value="Unassembled WGS sequence"/>
</dbReference>
<feature type="transmembrane region" description="Helical" evidence="7">
    <location>
        <begin position="130"/>
        <end position="151"/>
    </location>
</feature>
<comment type="catalytic activity">
    <reaction evidence="1">
        <text>ATP + protein L-histidine = ADP + protein N-phospho-L-histidine.</text>
        <dbReference type="EC" id="2.7.13.3"/>
    </reaction>
</comment>
<evidence type="ECO:0000259" key="9">
    <source>
        <dbReference type="Pfam" id="PF07730"/>
    </source>
</evidence>
<evidence type="ECO:0000256" key="5">
    <source>
        <dbReference type="ARBA" id="ARBA00023012"/>
    </source>
</evidence>
<keyword evidence="7" id="KW-0472">Membrane</keyword>
<dbReference type="InterPro" id="IPR036890">
    <property type="entry name" value="HATPase_C_sf"/>
</dbReference>
<sequence>MQTWYHIIPKNTGLSSYVWIIFCLLPFFFIFRSSSMTEILIGIGMTLVFFLSYRLSFISNSRLVYLWVSIEMAISLIMTMLFGYIYFSLFLAFFIGNIHHKGGFLSLYIVHLSTTVAAVTIVLFTQNESLFPQLPFIIISIIGVILLPFTIRYRNKQQKLEGQLQDANERISQLMVLEERERIARDLHDTLGHKLSLIGLKSDLAGKLVPVKPENAINEIHDIRQTARTALKEVREMVSNMRGAKLEDEITRVQQIIEAAEMEFQFDGDTTLTNTPLLVENVLSMCLKEAATNIVKHSGASWCYVSIEQSETDVHIQIKDDGIGISDDTQSYQGHGLQGMRERLEFVNGNLEILSDQGTTLNIRVPNVIQQTEQEESV</sequence>
<dbReference type="PANTHER" id="PTHR24421:SF63">
    <property type="entry name" value="SENSOR HISTIDINE KINASE DESK"/>
    <property type="match status" value="1"/>
</dbReference>
<gene>
    <name evidence="11" type="ORF">N782_11360</name>
</gene>
<evidence type="ECO:0000259" key="8">
    <source>
        <dbReference type="Pfam" id="PF02518"/>
    </source>
</evidence>
<dbReference type="CDD" id="cd16917">
    <property type="entry name" value="HATPase_UhpB-NarQ-NarX-like"/>
    <property type="match status" value="1"/>
</dbReference>
<dbReference type="GO" id="GO:0000155">
    <property type="term" value="F:phosphorelay sensor kinase activity"/>
    <property type="evidence" value="ECO:0007669"/>
    <property type="project" value="InterPro"/>
</dbReference>
<dbReference type="Pfam" id="PF07730">
    <property type="entry name" value="HisKA_3"/>
    <property type="match status" value="1"/>
</dbReference>
<dbReference type="OrthoDB" id="9797605at2"/>
<dbReference type="InterPro" id="IPR050482">
    <property type="entry name" value="Sensor_HK_TwoCompSys"/>
</dbReference>
<keyword evidence="3" id="KW-0808">Transferase</keyword>
<evidence type="ECO:0000256" key="1">
    <source>
        <dbReference type="ARBA" id="ARBA00000085"/>
    </source>
</evidence>
<proteinExistence type="predicted"/>
<dbReference type="RefSeq" id="WP_036819440.1">
    <property type="nucleotide sequence ID" value="NZ_AVBF01000026.1"/>
</dbReference>
<comment type="caution">
    <text evidence="11">The sequence shown here is derived from an EMBL/GenBank/DDBJ whole genome shotgun (WGS) entry which is preliminary data.</text>
</comment>
<organism evidence="11 12">
    <name type="scientific">Pontibacillus yanchengensis Y32</name>
    <dbReference type="NCBI Taxonomy" id="1385514"/>
    <lineage>
        <taxon>Bacteria</taxon>
        <taxon>Bacillati</taxon>
        <taxon>Bacillota</taxon>
        <taxon>Bacilli</taxon>
        <taxon>Bacillales</taxon>
        <taxon>Bacillaceae</taxon>
        <taxon>Pontibacillus</taxon>
    </lineage>
</organism>
<evidence type="ECO:0000313" key="11">
    <source>
        <dbReference type="EMBL" id="KGP72652.1"/>
    </source>
</evidence>
<feature type="transmembrane region" description="Helical" evidence="7">
    <location>
        <begin position="39"/>
        <end position="58"/>
    </location>
</feature>
<dbReference type="eggNOG" id="COG4585">
    <property type="taxonomic scope" value="Bacteria"/>
</dbReference>